<dbReference type="GO" id="GO:0008168">
    <property type="term" value="F:methyltransferase activity"/>
    <property type="evidence" value="ECO:0007669"/>
    <property type="project" value="UniProtKB-KW"/>
</dbReference>
<evidence type="ECO:0000313" key="5">
    <source>
        <dbReference type="EMBL" id="MCV2873366.1"/>
    </source>
</evidence>
<evidence type="ECO:0000313" key="6">
    <source>
        <dbReference type="Proteomes" id="UP001652564"/>
    </source>
</evidence>
<comment type="caution">
    <text evidence="5">The sequence shown here is derived from an EMBL/GenBank/DDBJ whole genome shotgun (WGS) entry which is preliminary data.</text>
</comment>
<reference evidence="5 6" key="1">
    <citation type="submission" date="2022-10" db="EMBL/GenBank/DDBJ databases">
        <title>Defluviimonas sp. nov., isolated from ocean surface sediments.</title>
        <authorList>
            <person name="He W."/>
            <person name="Wang L."/>
            <person name="Zhang D.-F."/>
        </authorList>
    </citation>
    <scope>NUCLEOTIDE SEQUENCE [LARGE SCALE GENOMIC DNA]</scope>
    <source>
        <strain evidence="5 6">WL0050</strain>
    </source>
</reference>
<protein>
    <submittedName>
        <fullName evidence="5">Class I SAM-dependent methyltransferase</fullName>
    </submittedName>
</protein>
<dbReference type="Proteomes" id="UP001652564">
    <property type="component" value="Unassembled WGS sequence"/>
</dbReference>
<keyword evidence="6" id="KW-1185">Reference proteome</keyword>
<evidence type="ECO:0000256" key="3">
    <source>
        <dbReference type="ARBA" id="ARBA00022679"/>
    </source>
</evidence>
<dbReference type="PANTHER" id="PTHR44942:SF4">
    <property type="entry name" value="METHYLTRANSFERASE TYPE 11 DOMAIN-CONTAINING PROTEIN"/>
    <property type="match status" value="1"/>
</dbReference>
<accession>A0ABT2ZQC7</accession>
<dbReference type="PANTHER" id="PTHR44942">
    <property type="entry name" value="METHYLTRANSF_11 DOMAIN-CONTAINING PROTEIN"/>
    <property type="match status" value="1"/>
</dbReference>
<dbReference type="InterPro" id="IPR013216">
    <property type="entry name" value="Methyltransf_11"/>
</dbReference>
<gene>
    <name evidence="5" type="ORF">OEZ71_13790</name>
</gene>
<sequence>MAGPDINATRKFGGTVDFGRAAGEYRAHRAGFPDRFFRVLSHRKWAVPGARALDLGTGTGTVARGLARLGLTVEGLDPSEALMAEAGVLDAEAGVTVTYRTGKAEAPGGDDSSLDLITAGQCWHWFDRSRAAAEAFRLLRPGGRIVIAHFDWLPLAGNIVAATEDLILRHNPAWTLGGGTGLYPGWFADLAGAGFGGIESFSFDHEQPYSHEAWRGRIRASAGVKASLTKGEVARFDAEMAKLLAARFPEEPLNVPHRVWAVSGIRPED</sequence>
<organism evidence="5 6">
    <name type="scientific">Albidovulum litorale</name>
    <dbReference type="NCBI Taxonomy" id="2984134"/>
    <lineage>
        <taxon>Bacteria</taxon>
        <taxon>Pseudomonadati</taxon>
        <taxon>Pseudomonadota</taxon>
        <taxon>Alphaproteobacteria</taxon>
        <taxon>Rhodobacterales</taxon>
        <taxon>Paracoccaceae</taxon>
        <taxon>Albidovulum</taxon>
    </lineage>
</organism>
<comment type="similarity">
    <text evidence="1">Belongs to the methyltransferase superfamily.</text>
</comment>
<keyword evidence="3" id="KW-0808">Transferase</keyword>
<keyword evidence="2 5" id="KW-0489">Methyltransferase</keyword>
<name>A0ABT2ZQC7_9RHOB</name>
<proteinExistence type="inferred from homology"/>
<dbReference type="SUPFAM" id="SSF53335">
    <property type="entry name" value="S-adenosyl-L-methionine-dependent methyltransferases"/>
    <property type="match status" value="1"/>
</dbReference>
<evidence type="ECO:0000256" key="1">
    <source>
        <dbReference type="ARBA" id="ARBA00008361"/>
    </source>
</evidence>
<dbReference type="GO" id="GO:0032259">
    <property type="term" value="P:methylation"/>
    <property type="evidence" value="ECO:0007669"/>
    <property type="project" value="UniProtKB-KW"/>
</dbReference>
<dbReference type="InterPro" id="IPR051052">
    <property type="entry name" value="Diverse_substrate_MTase"/>
</dbReference>
<dbReference type="RefSeq" id="WP_263740574.1">
    <property type="nucleotide sequence ID" value="NZ_JAOWKZ010000003.1"/>
</dbReference>
<dbReference type="Pfam" id="PF08241">
    <property type="entry name" value="Methyltransf_11"/>
    <property type="match status" value="1"/>
</dbReference>
<dbReference type="Gene3D" id="3.40.50.150">
    <property type="entry name" value="Vaccinia Virus protein VP39"/>
    <property type="match status" value="1"/>
</dbReference>
<evidence type="ECO:0000256" key="2">
    <source>
        <dbReference type="ARBA" id="ARBA00022603"/>
    </source>
</evidence>
<dbReference type="EMBL" id="JAOWKZ010000003">
    <property type="protein sequence ID" value="MCV2873366.1"/>
    <property type="molecule type" value="Genomic_DNA"/>
</dbReference>
<evidence type="ECO:0000259" key="4">
    <source>
        <dbReference type="Pfam" id="PF08241"/>
    </source>
</evidence>
<feature type="domain" description="Methyltransferase type 11" evidence="4">
    <location>
        <begin position="53"/>
        <end position="147"/>
    </location>
</feature>
<dbReference type="InterPro" id="IPR029063">
    <property type="entry name" value="SAM-dependent_MTases_sf"/>
</dbReference>
<dbReference type="CDD" id="cd02440">
    <property type="entry name" value="AdoMet_MTases"/>
    <property type="match status" value="1"/>
</dbReference>